<name>A0ABY5LA18_9SPHN</name>
<keyword evidence="3" id="KW-1185">Reference proteome</keyword>
<dbReference type="PANTHER" id="PTHR36558">
    <property type="entry name" value="GLR1098 PROTEIN"/>
    <property type="match status" value="1"/>
</dbReference>
<sequence length="188" mass="20548">MAKVALDPAYRRIDVDEFLSMHFGDAKAELEDGLIYMMTGGSQAHARIAGNVYFALRLALRGTGCMPFNSDFAVQTGTQTIRYPDVAVYCGDPGRPANDGKKLLGDPVLIVEVLSSSTASYDQSVKLAEYRELPGTTDMLLADPQQERVRHVRRTATGWVDDWLPSGTDVALPSLAITLPPAEIFVRD</sequence>
<organism evidence="2 3">
    <name type="scientific">Sphingomonas qomolangmaensis</name>
    <dbReference type="NCBI Taxonomy" id="2918765"/>
    <lineage>
        <taxon>Bacteria</taxon>
        <taxon>Pseudomonadati</taxon>
        <taxon>Pseudomonadota</taxon>
        <taxon>Alphaproteobacteria</taxon>
        <taxon>Sphingomonadales</taxon>
        <taxon>Sphingomonadaceae</taxon>
        <taxon>Sphingomonas</taxon>
    </lineage>
</organism>
<dbReference type="InterPro" id="IPR012296">
    <property type="entry name" value="Nuclease_put_TT1808"/>
</dbReference>
<gene>
    <name evidence="2" type="ORF">NMP03_15935</name>
</gene>
<dbReference type="RefSeq" id="WP_256506479.1">
    <property type="nucleotide sequence ID" value="NZ_CP101740.1"/>
</dbReference>
<dbReference type="SUPFAM" id="SSF52980">
    <property type="entry name" value="Restriction endonuclease-like"/>
    <property type="match status" value="1"/>
</dbReference>
<dbReference type="EMBL" id="CP101740">
    <property type="protein sequence ID" value="UUL82635.1"/>
    <property type="molecule type" value="Genomic_DNA"/>
</dbReference>
<proteinExistence type="predicted"/>
<dbReference type="Pfam" id="PF05685">
    <property type="entry name" value="Uma2"/>
    <property type="match status" value="1"/>
</dbReference>
<evidence type="ECO:0000313" key="3">
    <source>
        <dbReference type="Proteomes" id="UP001058533"/>
    </source>
</evidence>
<dbReference type="CDD" id="cd06260">
    <property type="entry name" value="DUF820-like"/>
    <property type="match status" value="1"/>
</dbReference>
<protein>
    <submittedName>
        <fullName evidence="2">Uma2 family endonuclease</fullName>
    </submittedName>
</protein>
<dbReference type="Gene3D" id="3.90.1570.10">
    <property type="entry name" value="tt1808, chain A"/>
    <property type="match status" value="1"/>
</dbReference>
<keyword evidence="2" id="KW-0255">Endonuclease</keyword>
<evidence type="ECO:0000259" key="1">
    <source>
        <dbReference type="Pfam" id="PF05685"/>
    </source>
</evidence>
<accession>A0ABY5LA18</accession>
<dbReference type="PANTHER" id="PTHR36558:SF1">
    <property type="entry name" value="RESTRICTION ENDONUCLEASE DOMAIN-CONTAINING PROTEIN-RELATED"/>
    <property type="match status" value="1"/>
</dbReference>
<feature type="domain" description="Putative restriction endonuclease" evidence="1">
    <location>
        <begin position="16"/>
        <end position="161"/>
    </location>
</feature>
<dbReference type="GO" id="GO:0004519">
    <property type="term" value="F:endonuclease activity"/>
    <property type="evidence" value="ECO:0007669"/>
    <property type="project" value="UniProtKB-KW"/>
</dbReference>
<evidence type="ECO:0000313" key="2">
    <source>
        <dbReference type="EMBL" id="UUL82635.1"/>
    </source>
</evidence>
<keyword evidence="2" id="KW-0540">Nuclease</keyword>
<dbReference type="InterPro" id="IPR011335">
    <property type="entry name" value="Restrct_endonuc-II-like"/>
</dbReference>
<keyword evidence="2" id="KW-0378">Hydrolase</keyword>
<dbReference type="InterPro" id="IPR008538">
    <property type="entry name" value="Uma2"/>
</dbReference>
<dbReference type="Proteomes" id="UP001058533">
    <property type="component" value="Chromosome"/>
</dbReference>
<reference evidence="2" key="1">
    <citation type="submission" date="2022-07" db="EMBL/GenBank/DDBJ databases">
        <title>Sphingomonas sp. nov., a novel bacterium isolated from the north slope of the Mount Everest.</title>
        <authorList>
            <person name="Cui X."/>
            <person name="Liu Y."/>
        </authorList>
    </citation>
    <scope>NUCLEOTIDE SEQUENCE</scope>
    <source>
        <strain evidence="2">S5-59</strain>
    </source>
</reference>